<dbReference type="PRINTS" id="PR00149">
    <property type="entry name" value="FUMRATELYASE"/>
</dbReference>
<name>A0A9W6IC34_9ACTN</name>
<reference evidence="4" key="2">
    <citation type="submission" date="2023-01" db="EMBL/GenBank/DDBJ databases">
        <authorList>
            <person name="Sun Q."/>
            <person name="Evtushenko L."/>
        </authorList>
    </citation>
    <scope>NUCLEOTIDE SEQUENCE</scope>
    <source>
        <strain evidence="4">VKM Ac-2007</strain>
    </source>
</reference>
<protein>
    <submittedName>
        <fullName evidence="4">3-carboxy-cis,cis-muconate cycloisomerase</fullName>
    </submittedName>
</protein>
<gene>
    <name evidence="4" type="primary">pcaB</name>
    <name evidence="4" type="ORF">GCM10017600_83610</name>
</gene>
<dbReference type="InterPro" id="IPR008948">
    <property type="entry name" value="L-Aspartase-like"/>
</dbReference>
<dbReference type="Pfam" id="PF10397">
    <property type="entry name" value="ADSL_C"/>
    <property type="match status" value="1"/>
</dbReference>
<dbReference type="PANTHER" id="PTHR43172:SF2">
    <property type="entry name" value="ADENYLOSUCCINATE LYASE C-TERMINAL DOMAIN-CONTAINING PROTEIN"/>
    <property type="match status" value="1"/>
</dbReference>
<dbReference type="Proteomes" id="UP001143474">
    <property type="component" value="Unassembled WGS sequence"/>
</dbReference>
<sequence length="442" mass="45510">MTSSARHGLFSGMFARGGAVPEVSDAAWLAAMLDVEAALAAAQATAGLVPWEAALAVREACRPEHFAPARLGCAAAPTGNPVIPLVAALRERLKPEFRKFAHYGATSQDINDTASMLVAARALAPLAADLSACADACALLAAEHRDTVMAGRTILQHAVPITFGLKAAGWLSALNHGLAGLAELRLPVQYGGAAGTLAVLGGRGHEVPSRLAAELGLAEPVLPWHADRTPIARLACALGTAAGVIGKISTDVKLLSQPEVAEAAEPSAPGRGGSSAMPHKRNPVGAMSALACVQRVPGLVASVLGGMAHEHERATGLWQAEWETLSDLLRLTGSAASWLREALEGLTVDTARMRANLDTTRGLLMAEHVVVRLGGTPQARALVDAACARAADDGSTLRDALLADPRVELTPGEVDAALDPASYLGSAGAFVDRALRAHANRA</sequence>
<evidence type="ECO:0000256" key="1">
    <source>
        <dbReference type="ARBA" id="ARBA00023239"/>
    </source>
</evidence>
<evidence type="ECO:0000259" key="3">
    <source>
        <dbReference type="SMART" id="SM00998"/>
    </source>
</evidence>
<dbReference type="InterPro" id="IPR024083">
    <property type="entry name" value="Fumarase/histidase_N"/>
</dbReference>
<evidence type="ECO:0000313" key="5">
    <source>
        <dbReference type="Proteomes" id="UP001143474"/>
    </source>
</evidence>
<reference evidence="4" key="1">
    <citation type="journal article" date="2014" name="Int. J. Syst. Evol. Microbiol.">
        <title>Complete genome sequence of Corynebacterium casei LMG S-19264T (=DSM 44701T), isolated from a smear-ripened cheese.</title>
        <authorList>
            <consortium name="US DOE Joint Genome Institute (JGI-PGF)"/>
            <person name="Walter F."/>
            <person name="Albersmeier A."/>
            <person name="Kalinowski J."/>
            <person name="Ruckert C."/>
        </authorList>
    </citation>
    <scope>NUCLEOTIDE SEQUENCE</scope>
    <source>
        <strain evidence="4">VKM Ac-2007</strain>
    </source>
</reference>
<dbReference type="InterPro" id="IPR019468">
    <property type="entry name" value="AdenyloSucc_lyase_C"/>
</dbReference>
<dbReference type="InterPro" id="IPR012789">
    <property type="entry name" value="Protocat_PcaB-like"/>
</dbReference>
<dbReference type="InterPro" id="IPR022761">
    <property type="entry name" value="Fumarate_lyase_N"/>
</dbReference>
<dbReference type="Gene3D" id="1.10.275.10">
    <property type="entry name" value="Fumarase/aspartase (N-terminal domain)"/>
    <property type="match status" value="1"/>
</dbReference>
<dbReference type="PRINTS" id="PR00145">
    <property type="entry name" value="ARGSUCLYASE"/>
</dbReference>
<keyword evidence="5" id="KW-1185">Reference proteome</keyword>
<dbReference type="SUPFAM" id="SSF48557">
    <property type="entry name" value="L-aspartase-like"/>
    <property type="match status" value="1"/>
</dbReference>
<evidence type="ECO:0000313" key="4">
    <source>
        <dbReference type="EMBL" id="GLK14948.1"/>
    </source>
</evidence>
<dbReference type="PROSITE" id="PS00163">
    <property type="entry name" value="FUMARATE_LYASES"/>
    <property type="match status" value="1"/>
</dbReference>
<dbReference type="AlphaFoldDB" id="A0A9W6IC34"/>
<organism evidence="4 5">
    <name type="scientific">Streptosporangium carneum</name>
    <dbReference type="NCBI Taxonomy" id="47481"/>
    <lineage>
        <taxon>Bacteria</taxon>
        <taxon>Bacillati</taxon>
        <taxon>Actinomycetota</taxon>
        <taxon>Actinomycetes</taxon>
        <taxon>Streptosporangiales</taxon>
        <taxon>Streptosporangiaceae</taxon>
        <taxon>Streptosporangium</taxon>
    </lineage>
</organism>
<dbReference type="Gene3D" id="1.10.40.30">
    <property type="entry name" value="Fumarase/aspartase (C-terminal domain)"/>
    <property type="match status" value="1"/>
</dbReference>
<keyword evidence="1" id="KW-0456">Lyase</keyword>
<dbReference type="Pfam" id="PF00206">
    <property type="entry name" value="Lyase_1"/>
    <property type="match status" value="1"/>
</dbReference>
<dbReference type="PANTHER" id="PTHR43172">
    <property type="entry name" value="ADENYLOSUCCINATE LYASE"/>
    <property type="match status" value="1"/>
</dbReference>
<comment type="similarity">
    <text evidence="2">Belongs to the class-II fumarase/aspartase family.</text>
</comment>
<dbReference type="InterPro" id="IPR020557">
    <property type="entry name" value="Fumarate_lyase_CS"/>
</dbReference>
<evidence type="ECO:0000256" key="2">
    <source>
        <dbReference type="ARBA" id="ARBA00034772"/>
    </source>
</evidence>
<dbReference type="InterPro" id="IPR000362">
    <property type="entry name" value="Fumarate_lyase_fam"/>
</dbReference>
<accession>A0A9W6IC34</accession>
<proteinExistence type="inferred from homology"/>
<dbReference type="GO" id="GO:0019619">
    <property type="term" value="P:3,4-dihydroxybenzoate catabolic process"/>
    <property type="evidence" value="ECO:0007669"/>
    <property type="project" value="InterPro"/>
</dbReference>
<dbReference type="Gene3D" id="1.20.200.10">
    <property type="entry name" value="Fumarase/aspartase (Central domain)"/>
    <property type="match status" value="1"/>
</dbReference>
<dbReference type="NCBIfam" id="TIGR02426">
    <property type="entry name" value="protocat_pcaB"/>
    <property type="match status" value="1"/>
</dbReference>
<dbReference type="CDD" id="cd01597">
    <property type="entry name" value="pCLME"/>
    <property type="match status" value="1"/>
</dbReference>
<dbReference type="GO" id="GO:0016829">
    <property type="term" value="F:lyase activity"/>
    <property type="evidence" value="ECO:0007669"/>
    <property type="project" value="UniProtKB-KW"/>
</dbReference>
<dbReference type="SMART" id="SM00998">
    <property type="entry name" value="ADSL_C"/>
    <property type="match status" value="1"/>
</dbReference>
<dbReference type="EMBL" id="BSEV01000039">
    <property type="protein sequence ID" value="GLK14948.1"/>
    <property type="molecule type" value="Genomic_DNA"/>
</dbReference>
<feature type="domain" description="Adenylosuccinate lyase C-terminal" evidence="3">
    <location>
        <begin position="361"/>
        <end position="435"/>
    </location>
</feature>
<comment type="caution">
    <text evidence="4">The sequence shown here is derived from an EMBL/GenBank/DDBJ whole genome shotgun (WGS) entry which is preliminary data.</text>
</comment>